<dbReference type="EMBL" id="LLZJ01000051">
    <property type="protein sequence ID" value="KUL65550.1"/>
    <property type="molecule type" value="Genomic_DNA"/>
</dbReference>
<gene>
    <name evidence="1" type="ORF">ADL28_06600</name>
</gene>
<dbReference type="Proteomes" id="UP000053413">
    <property type="component" value="Unassembled WGS sequence"/>
</dbReference>
<comment type="caution">
    <text evidence="1">The sequence shown here is derived from an EMBL/GenBank/DDBJ whole genome shotgun (WGS) entry which is preliminary data.</text>
</comment>
<name>A0A0X3X979_STRVO</name>
<accession>A0A0X3X979</accession>
<evidence type="ECO:0000313" key="2">
    <source>
        <dbReference type="Proteomes" id="UP000053413"/>
    </source>
</evidence>
<dbReference type="AlphaFoldDB" id="A0A0X3X979"/>
<reference evidence="2" key="1">
    <citation type="submission" date="2015-10" db="EMBL/GenBank/DDBJ databases">
        <authorList>
            <person name="Ju K.-S."/>
            <person name="Doroghazi J.R."/>
            <person name="Metcalf W.W."/>
        </authorList>
    </citation>
    <scope>NUCLEOTIDE SEQUENCE [LARGE SCALE GENOMIC DNA]</scope>
    <source>
        <strain evidence="2">NRRL F-8817</strain>
    </source>
</reference>
<proteinExistence type="predicted"/>
<evidence type="ECO:0000313" key="1">
    <source>
        <dbReference type="EMBL" id="KUL65550.1"/>
    </source>
</evidence>
<protein>
    <submittedName>
        <fullName evidence="1">Uncharacterized protein</fullName>
    </submittedName>
</protein>
<sequence length="84" mass="9342">MADGGRPQRPRDGGLRAEPLSAVRWPRADFTGSARRSATERARPRARFGEAGSVWLWCEWGLAEVGSVWLWCEWGLAEVGSVRS</sequence>
<organism evidence="1 2">
    <name type="scientific">Streptomyces violaceusniger</name>
    <dbReference type="NCBI Taxonomy" id="68280"/>
    <lineage>
        <taxon>Bacteria</taxon>
        <taxon>Bacillati</taxon>
        <taxon>Actinomycetota</taxon>
        <taxon>Actinomycetes</taxon>
        <taxon>Kitasatosporales</taxon>
        <taxon>Streptomycetaceae</taxon>
        <taxon>Streptomyces</taxon>
        <taxon>Streptomyces violaceusniger group</taxon>
    </lineage>
</organism>